<feature type="domain" description="Myb/SANT-like DNA-binding" evidence="3">
    <location>
        <begin position="29"/>
        <end position="112"/>
    </location>
</feature>
<evidence type="ECO:0000313" key="4">
    <source>
        <dbReference type="Ensembl" id="ENSAPOP00000015085.1"/>
    </source>
</evidence>
<proteinExistence type="predicted"/>
<keyword evidence="1" id="KW-0175">Coiled coil</keyword>
<evidence type="ECO:0000259" key="3">
    <source>
        <dbReference type="Pfam" id="PF13837"/>
    </source>
</evidence>
<accession>A0A3Q1GAJ2</accession>
<dbReference type="InterPro" id="IPR044822">
    <property type="entry name" value="Myb_DNA-bind_4"/>
</dbReference>
<feature type="region of interest" description="Disordered" evidence="2">
    <location>
        <begin position="296"/>
        <end position="319"/>
    </location>
</feature>
<evidence type="ECO:0000256" key="1">
    <source>
        <dbReference type="SAM" id="Coils"/>
    </source>
</evidence>
<dbReference type="AlphaFoldDB" id="A0A3Q1GAJ2"/>
<dbReference type="Ensembl" id="ENSAPOT00000023669.1">
    <property type="protein sequence ID" value="ENSAPOP00000015085.1"/>
    <property type="gene ID" value="ENSAPOG00000018023.1"/>
</dbReference>
<dbReference type="PANTHER" id="PTHR38709">
    <property type="entry name" value="SI:CH73-193C12.2-RELATED"/>
    <property type="match status" value="1"/>
</dbReference>
<evidence type="ECO:0000256" key="2">
    <source>
        <dbReference type="SAM" id="MobiDB-lite"/>
    </source>
</evidence>
<evidence type="ECO:0000313" key="5">
    <source>
        <dbReference type="Proteomes" id="UP000257200"/>
    </source>
</evidence>
<dbReference type="Pfam" id="PF13837">
    <property type="entry name" value="Myb_DNA-bind_4"/>
    <property type="match status" value="1"/>
</dbReference>
<organism evidence="4 5">
    <name type="scientific">Acanthochromis polyacanthus</name>
    <name type="common">spiny chromis</name>
    <dbReference type="NCBI Taxonomy" id="80966"/>
    <lineage>
        <taxon>Eukaryota</taxon>
        <taxon>Metazoa</taxon>
        <taxon>Chordata</taxon>
        <taxon>Craniata</taxon>
        <taxon>Vertebrata</taxon>
        <taxon>Euteleostomi</taxon>
        <taxon>Actinopterygii</taxon>
        <taxon>Neopterygii</taxon>
        <taxon>Teleostei</taxon>
        <taxon>Neoteleostei</taxon>
        <taxon>Acanthomorphata</taxon>
        <taxon>Ovalentaria</taxon>
        <taxon>Pomacentridae</taxon>
        <taxon>Acanthochromis</taxon>
    </lineage>
</organism>
<dbReference type="GeneTree" id="ENSGT00640000091774"/>
<feature type="coiled-coil region" evidence="1">
    <location>
        <begin position="213"/>
        <end position="275"/>
    </location>
</feature>
<sequence length="336" mass="39326">MEKMEHQDHAYTNIPQGRPSSVEFTYKMTNKEIEDLVKLRVSNKYLFSGKRNSSKWAWRAILKHMGLQHKMTHCQASKKWENMKKRYKELKSPPEGVKVFPETWPFFSLMDDAMEGRLEGNAPILKAYSSDNNKGDFLPIPKPKKRKVSTMEVSSASAADEPEIEVSVNGNVKWEQVVVQQGDLEVDRIVQVEAVEDKKIYKDSEQRVKERETEVMERERLVLQRERAVLEREIAVLDRDRALLERERATIERERATMEREKAVMERERAMVEKDRDTVCRDQLALHQEKAKLKRISAATESTEEVAEDNSEVKESDNTDRKERFLVLFEKLVKNL</sequence>
<dbReference type="Proteomes" id="UP000257200">
    <property type="component" value="Unplaced"/>
</dbReference>
<protein>
    <submittedName>
        <fullName evidence="4">Si:dkeyp-38g8.5</fullName>
    </submittedName>
</protein>
<reference evidence="4" key="1">
    <citation type="submission" date="2025-08" db="UniProtKB">
        <authorList>
            <consortium name="Ensembl"/>
        </authorList>
    </citation>
    <scope>IDENTIFICATION</scope>
</reference>
<dbReference type="PANTHER" id="PTHR38709:SF1">
    <property type="entry name" value="DREBRIN"/>
    <property type="match status" value="1"/>
</dbReference>
<keyword evidence="5" id="KW-1185">Reference proteome</keyword>
<reference evidence="4" key="2">
    <citation type="submission" date="2025-09" db="UniProtKB">
        <authorList>
            <consortium name="Ensembl"/>
        </authorList>
    </citation>
    <scope>IDENTIFICATION</scope>
</reference>
<dbReference type="InParanoid" id="A0A3Q1GAJ2"/>
<dbReference type="GO" id="GO:0005856">
    <property type="term" value="C:cytoskeleton"/>
    <property type="evidence" value="ECO:0007669"/>
    <property type="project" value="TreeGrafter"/>
</dbReference>
<dbReference type="STRING" id="80966.ENSAPOP00000015085"/>
<name>A0A3Q1GAJ2_9TELE</name>